<organism evidence="3 4">
    <name type="scientific">Pholiota conissans</name>
    <dbReference type="NCBI Taxonomy" id="109636"/>
    <lineage>
        <taxon>Eukaryota</taxon>
        <taxon>Fungi</taxon>
        <taxon>Dikarya</taxon>
        <taxon>Basidiomycota</taxon>
        <taxon>Agaricomycotina</taxon>
        <taxon>Agaricomycetes</taxon>
        <taxon>Agaricomycetidae</taxon>
        <taxon>Agaricales</taxon>
        <taxon>Agaricineae</taxon>
        <taxon>Strophariaceae</taxon>
        <taxon>Pholiota</taxon>
    </lineage>
</organism>
<evidence type="ECO:0000313" key="3">
    <source>
        <dbReference type="EMBL" id="KAF9478911.1"/>
    </source>
</evidence>
<comment type="caution">
    <text evidence="3">The sequence shown here is derived from an EMBL/GenBank/DDBJ whole genome shotgun (WGS) entry which is preliminary data.</text>
</comment>
<protein>
    <submittedName>
        <fullName evidence="3">Thioredoxin-like protein</fullName>
    </submittedName>
</protein>
<proteinExistence type="predicted"/>
<accession>A0A9P6CT34</accession>
<name>A0A9P6CT34_9AGAR</name>
<keyword evidence="1" id="KW-1015">Disulfide bond</keyword>
<dbReference type="CDD" id="cd02947">
    <property type="entry name" value="TRX_family"/>
    <property type="match status" value="1"/>
</dbReference>
<dbReference type="InterPro" id="IPR036249">
    <property type="entry name" value="Thioredoxin-like_sf"/>
</dbReference>
<reference evidence="3" key="1">
    <citation type="submission" date="2020-11" db="EMBL/GenBank/DDBJ databases">
        <authorList>
            <consortium name="DOE Joint Genome Institute"/>
            <person name="Ahrendt S."/>
            <person name="Riley R."/>
            <person name="Andreopoulos W."/>
            <person name="Labutti K."/>
            <person name="Pangilinan J."/>
            <person name="Ruiz-Duenas F.J."/>
            <person name="Barrasa J.M."/>
            <person name="Sanchez-Garcia M."/>
            <person name="Camarero S."/>
            <person name="Miyauchi S."/>
            <person name="Serrano A."/>
            <person name="Linde D."/>
            <person name="Babiker R."/>
            <person name="Drula E."/>
            <person name="Ayuso-Fernandez I."/>
            <person name="Pacheco R."/>
            <person name="Padilla G."/>
            <person name="Ferreira P."/>
            <person name="Barriuso J."/>
            <person name="Kellner H."/>
            <person name="Castanera R."/>
            <person name="Alfaro M."/>
            <person name="Ramirez L."/>
            <person name="Pisabarro A.G."/>
            <person name="Kuo A."/>
            <person name="Tritt A."/>
            <person name="Lipzen A."/>
            <person name="He G."/>
            <person name="Yan M."/>
            <person name="Ng V."/>
            <person name="Cullen D."/>
            <person name="Martin F."/>
            <person name="Rosso M.-N."/>
            <person name="Henrissat B."/>
            <person name="Hibbett D."/>
            <person name="Martinez A.T."/>
            <person name="Grigoriev I.V."/>
        </authorList>
    </citation>
    <scope>NUCLEOTIDE SEQUENCE</scope>
    <source>
        <strain evidence="3">CIRM-BRFM 674</strain>
    </source>
</reference>
<dbReference type="InterPro" id="IPR013766">
    <property type="entry name" value="Thioredoxin_domain"/>
</dbReference>
<dbReference type="Gene3D" id="3.40.30.10">
    <property type="entry name" value="Glutaredoxin"/>
    <property type="match status" value="1"/>
</dbReference>
<evidence type="ECO:0000259" key="2">
    <source>
        <dbReference type="Pfam" id="PF00085"/>
    </source>
</evidence>
<feature type="domain" description="Thioredoxin" evidence="2">
    <location>
        <begin position="9"/>
        <end position="99"/>
    </location>
</feature>
<dbReference type="PANTHER" id="PTHR46115">
    <property type="entry name" value="THIOREDOXIN-LIKE PROTEIN 1"/>
    <property type="match status" value="1"/>
</dbReference>
<sequence length="107" mass="12139">MPSAELESVQMFREIIRSSTPVIVLFYLGWSVPCQQIAPLYEKLSAMPELDTLRFYRVEIDHNPDISAYCQIGNVPAFAIYQNGTKMSEVIGSHKSGIQGLLKKYLR</sequence>
<evidence type="ECO:0000313" key="4">
    <source>
        <dbReference type="Proteomes" id="UP000807469"/>
    </source>
</evidence>
<dbReference type="AlphaFoldDB" id="A0A9P6CT34"/>
<keyword evidence="4" id="KW-1185">Reference proteome</keyword>
<dbReference type="SUPFAM" id="SSF52833">
    <property type="entry name" value="Thioredoxin-like"/>
    <property type="match status" value="1"/>
</dbReference>
<evidence type="ECO:0000256" key="1">
    <source>
        <dbReference type="ARBA" id="ARBA00023157"/>
    </source>
</evidence>
<dbReference type="Proteomes" id="UP000807469">
    <property type="component" value="Unassembled WGS sequence"/>
</dbReference>
<dbReference type="Pfam" id="PF00085">
    <property type="entry name" value="Thioredoxin"/>
    <property type="match status" value="1"/>
</dbReference>
<gene>
    <name evidence="3" type="ORF">BDN70DRAFT_835222</name>
</gene>
<dbReference type="EMBL" id="MU155224">
    <property type="protein sequence ID" value="KAF9478911.1"/>
    <property type="molecule type" value="Genomic_DNA"/>
</dbReference>
<dbReference type="OrthoDB" id="2121326at2759"/>